<reference evidence="2 3" key="1">
    <citation type="submission" date="2016-10" db="EMBL/GenBank/DDBJ databases">
        <authorList>
            <person name="de Groot N.N."/>
        </authorList>
    </citation>
    <scope>NUCLEOTIDE SEQUENCE [LARGE SCALE GENOMIC DNA]</scope>
    <source>
        <strain evidence="2 3">HL3</strain>
    </source>
</reference>
<dbReference type="EMBL" id="FOMJ01000006">
    <property type="protein sequence ID" value="SFD61524.1"/>
    <property type="molecule type" value="Genomic_DNA"/>
</dbReference>
<name>A0A1I1TSN1_9GAMM</name>
<dbReference type="STRING" id="1123397.SAMN05660831_01992"/>
<dbReference type="Proteomes" id="UP000198611">
    <property type="component" value="Unassembled WGS sequence"/>
</dbReference>
<evidence type="ECO:0000256" key="1">
    <source>
        <dbReference type="SAM" id="SignalP"/>
    </source>
</evidence>
<protein>
    <recommendedName>
        <fullName evidence="4">DUF2845 domain-containing protein</fullName>
    </recommendedName>
</protein>
<evidence type="ECO:0000313" key="2">
    <source>
        <dbReference type="EMBL" id="SFD61524.1"/>
    </source>
</evidence>
<gene>
    <name evidence="2" type="ORF">SAMN05660831_01992</name>
</gene>
<keyword evidence="1" id="KW-0732">Signal</keyword>
<dbReference type="OrthoDB" id="6027240at2"/>
<keyword evidence="3" id="KW-1185">Reference proteome</keyword>
<accession>A0A1I1TSN1</accession>
<feature type="signal peptide" evidence="1">
    <location>
        <begin position="1"/>
        <end position="21"/>
    </location>
</feature>
<sequence>MPRKRTLAALTATLLIPLAHAESLRCGNDLVRPGDTRGEVRAACGPPDRTYNLVNERGATIGQRAIYAPDPNRHARAVTYDGEEVTRVERLE</sequence>
<dbReference type="AlphaFoldDB" id="A0A1I1TSN1"/>
<evidence type="ECO:0008006" key="4">
    <source>
        <dbReference type="Google" id="ProtNLM"/>
    </source>
</evidence>
<evidence type="ECO:0000313" key="3">
    <source>
        <dbReference type="Proteomes" id="UP000198611"/>
    </source>
</evidence>
<proteinExistence type="predicted"/>
<dbReference type="Pfam" id="PF11006">
    <property type="entry name" value="DUF2845"/>
    <property type="match status" value="1"/>
</dbReference>
<dbReference type="InterPro" id="IPR021268">
    <property type="entry name" value="DUF2845"/>
</dbReference>
<organism evidence="2 3">
    <name type="scientific">Thiohalospira halophila DSM 15071</name>
    <dbReference type="NCBI Taxonomy" id="1123397"/>
    <lineage>
        <taxon>Bacteria</taxon>
        <taxon>Pseudomonadati</taxon>
        <taxon>Pseudomonadota</taxon>
        <taxon>Gammaproteobacteria</taxon>
        <taxon>Thiohalospirales</taxon>
        <taxon>Thiohalospiraceae</taxon>
        <taxon>Thiohalospira</taxon>
    </lineage>
</organism>
<feature type="chain" id="PRO_5011492538" description="DUF2845 domain-containing protein" evidence="1">
    <location>
        <begin position="22"/>
        <end position="92"/>
    </location>
</feature>
<dbReference type="RefSeq" id="WP_093428615.1">
    <property type="nucleotide sequence ID" value="NZ_FOMJ01000006.1"/>
</dbReference>